<keyword evidence="5" id="KW-0560">Oxidoreductase</keyword>
<dbReference type="InterPro" id="IPR050416">
    <property type="entry name" value="FAD-linked_Oxidoreductase"/>
</dbReference>
<sequence>MDSMFLKGLTGEVVTPKDPIYEEARQGWNRAVNKFPLLIVYCEKKQDVVNAIRWARKHRVDIRIRSGGHHYEGYSTGDCVLVIDISRLNGLKLDRKRNILKMKAGEENTEVYDFIGSNGYVFPGGTCPTVGVSGFTLGGGWGLSSRLYGLGCDSLIELELVNYEGRLIKANKSCNADLFWACRGAGGGNFGVVVSMTFQLPKPTNSSVTLVRFFYVGTTKEKQAQVMNIWQNWLPKLDKRMTLVASIL</sequence>
<dbReference type="Gene3D" id="3.30.465.10">
    <property type="match status" value="1"/>
</dbReference>
<evidence type="ECO:0000256" key="5">
    <source>
        <dbReference type="ARBA" id="ARBA00023002"/>
    </source>
</evidence>
<gene>
    <name evidence="7" type="ORF">HNP21_004817</name>
</gene>
<reference evidence="7" key="1">
    <citation type="submission" date="2020-08" db="EMBL/GenBank/DDBJ databases">
        <title>Functional genomics of gut bacteria from endangered species of beetles.</title>
        <authorList>
            <person name="Carlos-Shanley C."/>
        </authorList>
    </citation>
    <scope>NUCLEOTIDE SEQUENCE [LARGE SCALE GENOMIC DNA]</scope>
    <source>
        <strain evidence="7">S00060</strain>
    </source>
</reference>
<dbReference type="InterPro" id="IPR036318">
    <property type="entry name" value="FAD-bd_PCMH-like_sf"/>
</dbReference>
<dbReference type="PANTHER" id="PTHR42973">
    <property type="entry name" value="BINDING OXIDOREDUCTASE, PUTATIVE (AFU_ORTHOLOGUE AFUA_1G17690)-RELATED"/>
    <property type="match status" value="1"/>
</dbReference>
<dbReference type="AlphaFoldDB" id="A0A7W3RGY6"/>
<keyword evidence="3" id="KW-0285">Flavoprotein</keyword>
<proteinExistence type="inferred from homology"/>
<evidence type="ECO:0000313" key="8">
    <source>
        <dbReference type="Proteomes" id="UP000543174"/>
    </source>
</evidence>
<dbReference type="InterPro" id="IPR016169">
    <property type="entry name" value="FAD-bd_PCMH_sub2"/>
</dbReference>
<evidence type="ECO:0000259" key="6">
    <source>
        <dbReference type="PROSITE" id="PS51387"/>
    </source>
</evidence>
<protein>
    <submittedName>
        <fullName evidence="7">FAD/FMN-containing dehydrogenase</fullName>
    </submittedName>
</protein>
<dbReference type="GO" id="GO:0071949">
    <property type="term" value="F:FAD binding"/>
    <property type="evidence" value="ECO:0007669"/>
    <property type="project" value="InterPro"/>
</dbReference>
<dbReference type="PROSITE" id="PS51387">
    <property type="entry name" value="FAD_PCMH"/>
    <property type="match status" value="1"/>
</dbReference>
<comment type="caution">
    <text evidence="7">The sequence shown here is derived from an EMBL/GenBank/DDBJ whole genome shotgun (WGS) entry which is preliminary data.</text>
</comment>
<comment type="similarity">
    <text evidence="2">Belongs to the oxygen-dependent FAD-linked oxidoreductase family.</text>
</comment>
<dbReference type="InterPro" id="IPR006093">
    <property type="entry name" value="Oxy_OxRdtase_FAD_BS"/>
</dbReference>
<dbReference type="PROSITE" id="PS00862">
    <property type="entry name" value="OX2_COVAL_FAD"/>
    <property type="match status" value="1"/>
</dbReference>
<comment type="cofactor">
    <cofactor evidence="1">
        <name>FAD</name>
        <dbReference type="ChEBI" id="CHEBI:57692"/>
    </cofactor>
</comment>
<evidence type="ECO:0000256" key="1">
    <source>
        <dbReference type="ARBA" id="ARBA00001974"/>
    </source>
</evidence>
<dbReference type="GO" id="GO:0016491">
    <property type="term" value="F:oxidoreductase activity"/>
    <property type="evidence" value="ECO:0007669"/>
    <property type="project" value="UniProtKB-KW"/>
</dbReference>
<organism evidence="7 8">
    <name type="scientific">Priestia aryabhattai</name>
    <name type="common">Bacillus aryabhattai</name>
    <dbReference type="NCBI Taxonomy" id="412384"/>
    <lineage>
        <taxon>Bacteria</taxon>
        <taxon>Bacillati</taxon>
        <taxon>Bacillota</taxon>
        <taxon>Bacilli</taxon>
        <taxon>Bacillales</taxon>
        <taxon>Bacillaceae</taxon>
        <taxon>Priestia</taxon>
    </lineage>
</organism>
<dbReference type="Proteomes" id="UP000543174">
    <property type="component" value="Unassembled WGS sequence"/>
</dbReference>
<evidence type="ECO:0000256" key="4">
    <source>
        <dbReference type="ARBA" id="ARBA00022827"/>
    </source>
</evidence>
<evidence type="ECO:0000256" key="3">
    <source>
        <dbReference type="ARBA" id="ARBA00022630"/>
    </source>
</evidence>
<name>A0A7W3RGY6_PRIAR</name>
<feature type="domain" description="FAD-binding PCMH-type" evidence="6">
    <location>
        <begin position="32"/>
        <end position="203"/>
    </location>
</feature>
<dbReference type="SUPFAM" id="SSF56176">
    <property type="entry name" value="FAD-binding/transporter-associated domain-like"/>
    <property type="match status" value="1"/>
</dbReference>
<dbReference type="Pfam" id="PF01565">
    <property type="entry name" value="FAD_binding_4"/>
    <property type="match status" value="1"/>
</dbReference>
<dbReference type="InterPro" id="IPR016166">
    <property type="entry name" value="FAD-bd_PCMH"/>
</dbReference>
<accession>A0A7W3RGY6</accession>
<keyword evidence="8" id="KW-1185">Reference proteome</keyword>
<keyword evidence="4" id="KW-0274">FAD</keyword>
<dbReference type="InterPro" id="IPR006094">
    <property type="entry name" value="Oxid_FAD_bind_N"/>
</dbReference>
<evidence type="ECO:0000313" key="7">
    <source>
        <dbReference type="EMBL" id="MBA9041690.1"/>
    </source>
</evidence>
<evidence type="ECO:0000256" key="2">
    <source>
        <dbReference type="ARBA" id="ARBA00005466"/>
    </source>
</evidence>
<dbReference type="EMBL" id="JACJHT010000005">
    <property type="protein sequence ID" value="MBA9041690.1"/>
    <property type="molecule type" value="Genomic_DNA"/>
</dbReference>
<dbReference type="PANTHER" id="PTHR42973:SF39">
    <property type="entry name" value="FAD-BINDING PCMH-TYPE DOMAIN-CONTAINING PROTEIN"/>
    <property type="match status" value="1"/>
</dbReference>